<feature type="transmembrane region" description="Helical" evidence="1">
    <location>
        <begin position="68"/>
        <end position="88"/>
    </location>
</feature>
<feature type="non-terminal residue" evidence="2">
    <location>
        <position position="1"/>
    </location>
</feature>
<organism evidence="2 3">
    <name type="scientific">Heterotrigona itama</name>
    <dbReference type="NCBI Taxonomy" id="395501"/>
    <lineage>
        <taxon>Eukaryota</taxon>
        <taxon>Metazoa</taxon>
        <taxon>Ecdysozoa</taxon>
        <taxon>Arthropoda</taxon>
        <taxon>Hexapoda</taxon>
        <taxon>Insecta</taxon>
        <taxon>Pterygota</taxon>
        <taxon>Neoptera</taxon>
        <taxon>Endopterygota</taxon>
        <taxon>Hymenoptera</taxon>
        <taxon>Apocrita</taxon>
        <taxon>Aculeata</taxon>
        <taxon>Apoidea</taxon>
        <taxon>Anthophila</taxon>
        <taxon>Apidae</taxon>
        <taxon>Heterotrigona</taxon>
    </lineage>
</organism>
<evidence type="ECO:0000256" key="1">
    <source>
        <dbReference type="SAM" id="Phobius"/>
    </source>
</evidence>
<reference evidence="2" key="1">
    <citation type="submission" date="2020-07" db="EMBL/GenBank/DDBJ databases">
        <authorList>
            <person name="Nazaruddin N."/>
        </authorList>
    </citation>
    <scope>NUCLEOTIDE SEQUENCE</scope>
</reference>
<keyword evidence="1" id="KW-0472">Membrane</keyword>
<dbReference type="AlphaFoldDB" id="A0A6V7HJW4"/>
<dbReference type="Proteomes" id="UP000752696">
    <property type="component" value="Unassembled WGS sequence"/>
</dbReference>
<protein>
    <submittedName>
        <fullName evidence="2">Uncharacterized protein</fullName>
    </submittedName>
</protein>
<comment type="caution">
    <text evidence="2">The sequence shown here is derived from an EMBL/GenBank/DDBJ whole genome shotgun (WGS) entry which is preliminary data.</text>
</comment>
<gene>
    <name evidence="2" type="ORF">MHI_LOCUS899954</name>
</gene>
<keyword evidence="1" id="KW-0812">Transmembrane</keyword>
<proteinExistence type="predicted"/>
<accession>A0A6V7HJW4</accession>
<feature type="transmembrane region" description="Helical" evidence="1">
    <location>
        <begin position="6"/>
        <end position="23"/>
    </location>
</feature>
<evidence type="ECO:0000313" key="3">
    <source>
        <dbReference type="Proteomes" id="UP000752696"/>
    </source>
</evidence>
<evidence type="ECO:0000313" key="2">
    <source>
        <dbReference type="EMBL" id="CAD1480180.1"/>
    </source>
</evidence>
<keyword evidence="1" id="KW-1133">Transmembrane helix</keyword>
<sequence>FCCIAIILVIACLLTSIILNFVMAQNKFQIRCMSYFIDLSNDWSLLLGYSISDIICLNAAFITAVGMMSISCTELSVIIFAHYFSALFKITG</sequence>
<dbReference type="EMBL" id="CAJDYZ010011856">
    <property type="protein sequence ID" value="CAD1480180.1"/>
    <property type="molecule type" value="Genomic_DNA"/>
</dbReference>
<keyword evidence="3" id="KW-1185">Reference proteome</keyword>
<feature type="transmembrane region" description="Helical" evidence="1">
    <location>
        <begin position="43"/>
        <end position="62"/>
    </location>
</feature>
<name>A0A6V7HJW4_9HYME</name>